<dbReference type="Pfam" id="PF10568">
    <property type="entry name" value="Tom37"/>
    <property type="match status" value="1"/>
</dbReference>
<evidence type="ECO:0000256" key="2">
    <source>
        <dbReference type="ARBA" id="ARBA00022448"/>
    </source>
</evidence>
<evidence type="ECO:0000256" key="3">
    <source>
        <dbReference type="ARBA" id="ARBA00022787"/>
    </source>
</evidence>
<accession>A0ABR4NW16</accession>
<comment type="caution">
    <text evidence="9">The sequence shown here is derived from an EMBL/GenBank/DDBJ whole genome shotgun (WGS) entry which is preliminary data.</text>
</comment>
<gene>
    <name evidence="9" type="ORF">RNJ44_04687</name>
</gene>
<proteinExistence type="predicted"/>
<evidence type="ECO:0000256" key="4">
    <source>
        <dbReference type="ARBA" id="ARBA00022927"/>
    </source>
</evidence>
<evidence type="ECO:0000313" key="9">
    <source>
        <dbReference type="EMBL" id="KAL3232771.1"/>
    </source>
</evidence>
<keyword evidence="6" id="KW-0472">Membrane</keyword>
<dbReference type="PANTHER" id="PTHR12289:SF41">
    <property type="entry name" value="FAILED AXON CONNECTIONS-RELATED"/>
    <property type="match status" value="1"/>
</dbReference>
<feature type="domain" description="Mitochondrial outer membrane transport complex Sam37/metaxin N-terminal" evidence="7">
    <location>
        <begin position="20"/>
        <end position="140"/>
    </location>
</feature>
<evidence type="ECO:0000256" key="6">
    <source>
        <dbReference type="ARBA" id="ARBA00023136"/>
    </source>
</evidence>
<organism evidence="9 10">
    <name type="scientific">Nakaseomyces bracarensis</name>
    <dbReference type="NCBI Taxonomy" id="273131"/>
    <lineage>
        <taxon>Eukaryota</taxon>
        <taxon>Fungi</taxon>
        <taxon>Dikarya</taxon>
        <taxon>Ascomycota</taxon>
        <taxon>Saccharomycotina</taxon>
        <taxon>Saccharomycetes</taxon>
        <taxon>Saccharomycetales</taxon>
        <taxon>Saccharomycetaceae</taxon>
        <taxon>Nakaseomyces</taxon>
    </lineage>
</organism>
<reference evidence="9 10" key="1">
    <citation type="submission" date="2024-05" db="EMBL/GenBank/DDBJ databases">
        <title>Long read based assembly of the Candida bracarensis genome reveals expanded adhesin content.</title>
        <authorList>
            <person name="Marcet-Houben M."/>
            <person name="Ksiezopolska E."/>
            <person name="Gabaldon T."/>
        </authorList>
    </citation>
    <scope>NUCLEOTIDE SEQUENCE [LARGE SCALE GENOMIC DNA]</scope>
    <source>
        <strain evidence="9 10">CBM6</strain>
    </source>
</reference>
<keyword evidence="3" id="KW-1000">Mitochondrion outer membrane</keyword>
<dbReference type="InterPro" id="IPR019564">
    <property type="entry name" value="Sam37/metaxin_N"/>
</dbReference>
<dbReference type="Pfam" id="PF11801">
    <property type="entry name" value="Tom37_C"/>
    <property type="match status" value="1"/>
</dbReference>
<protein>
    <submittedName>
        <fullName evidence="9">Sorting assembly machinery 37 kDa subunit</fullName>
    </submittedName>
</protein>
<evidence type="ECO:0000256" key="5">
    <source>
        <dbReference type="ARBA" id="ARBA00023128"/>
    </source>
</evidence>
<evidence type="ECO:0000259" key="7">
    <source>
        <dbReference type="Pfam" id="PF10568"/>
    </source>
</evidence>
<evidence type="ECO:0000259" key="8">
    <source>
        <dbReference type="Pfam" id="PF11801"/>
    </source>
</evidence>
<sequence>MYTLYLWGIDGKGHPISGESIALVWYLQRHACESELEVVFGNNTDMSPIGKLPVLYLNDEEYVHGIESIIKALCPQIYSRYSSEQNLMERAAMSILDNDLRLLNEYQLYLDKKNYVEYTRKQFSRLFYFPFNYNSAYEMRNKAKIDCAHLEYLSIDDDDITGVDGENNVETSEDYELAQSKTFKLKGMKKRQQVEELKSIRLNRKYMRALVEFLEQWDDVSNSLSSDSPAFYLFYAYMYVQMTVLPNGEEISEYLKDKKGIEYVDKITNTCDNYQSEVNNKLRSRDATFREQGSLVSSVLHRLHV</sequence>
<dbReference type="PANTHER" id="PTHR12289">
    <property type="entry name" value="METAXIN RELATED"/>
    <property type="match status" value="1"/>
</dbReference>
<feature type="domain" description="Tom37 C-terminal" evidence="8">
    <location>
        <begin position="170"/>
        <end position="303"/>
    </location>
</feature>
<evidence type="ECO:0000256" key="1">
    <source>
        <dbReference type="ARBA" id="ARBA00004294"/>
    </source>
</evidence>
<keyword evidence="5" id="KW-0496">Mitochondrion</keyword>
<keyword evidence="2" id="KW-0813">Transport</keyword>
<dbReference type="InterPro" id="IPR050931">
    <property type="entry name" value="Mito_Protein_Transport_Metaxin"/>
</dbReference>
<dbReference type="Proteomes" id="UP001623330">
    <property type="component" value="Unassembled WGS sequence"/>
</dbReference>
<keyword evidence="4" id="KW-0653">Protein transport</keyword>
<evidence type="ECO:0000313" key="10">
    <source>
        <dbReference type="Proteomes" id="UP001623330"/>
    </source>
</evidence>
<keyword evidence="10" id="KW-1185">Reference proteome</keyword>
<comment type="subcellular location">
    <subcellularLocation>
        <location evidence="1">Mitochondrion outer membrane</location>
    </subcellularLocation>
</comment>
<dbReference type="InterPro" id="IPR031317">
    <property type="entry name" value="Tom37_C"/>
</dbReference>
<name>A0ABR4NW16_9SACH</name>
<dbReference type="EMBL" id="JBEVYD010000005">
    <property type="protein sequence ID" value="KAL3232771.1"/>
    <property type="molecule type" value="Genomic_DNA"/>
</dbReference>